<reference evidence="2 3" key="1">
    <citation type="submission" date="2020-06" db="EMBL/GenBank/DDBJ databases">
        <title>Schlegella sp. ID0723 isolated from air conditioner.</title>
        <authorList>
            <person name="Kim D.Y."/>
            <person name="Kim D.-U."/>
        </authorList>
    </citation>
    <scope>NUCLEOTIDE SEQUENCE [LARGE SCALE GENOMIC DNA]</scope>
    <source>
        <strain evidence="2 3">ID0723</strain>
    </source>
</reference>
<accession>A0A7Y6TW84</accession>
<protein>
    <submittedName>
        <fullName evidence="2">DUF1631 family protein</fullName>
    </submittedName>
</protein>
<dbReference type="InterPro" id="IPR012434">
    <property type="entry name" value="DUF1631"/>
</dbReference>
<dbReference type="EMBL" id="JABWMJ010000003">
    <property type="protein sequence ID" value="NUZ05736.1"/>
    <property type="molecule type" value="Genomic_DNA"/>
</dbReference>
<feature type="region of interest" description="Disordered" evidence="1">
    <location>
        <begin position="403"/>
        <end position="430"/>
    </location>
</feature>
<feature type="compositionally biased region" description="Basic and acidic residues" evidence="1">
    <location>
        <begin position="296"/>
        <end position="307"/>
    </location>
</feature>
<evidence type="ECO:0000256" key="1">
    <source>
        <dbReference type="SAM" id="MobiDB-lite"/>
    </source>
</evidence>
<evidence type="ECO:0000313" key="3">
    <source>
        <dbReference type="Proteomes" id="UP000529637"/>
    </source>
</evidence>
<feature type="region of interest" description="Disordered" evidence="1">
    <location>
        <begin position="268"/>
        <end position="331"/>
    </location>
</feature>
<dbReference type="Proteomes" id="UP000529637">
    <property type="component" value="Unassembled WGS sequence"/>
</dbReference>
<evidence type="ECO:0000313" key="2">
    <source>
        <dbReference type="EMBL" id="NUZ05736.1"/>
    </source>
</evidence>
<organism evidence="2 3">
    <name type="scientific">Piscinibacter koreensis</name>
    <dbReference type="NCBI Taxonomy" id="2742824"/>
    <lineage>
        <taxon>Bacteria</taxon>
        <taxon>Pseudomonadati</taxon>
        <taxon>Pseudomonadota</taxon>
        <taxon>Betaproteobacteria</taxon>
        <taxon>Burkholderiales</taxon>
        <taxon>Sphaerotilaceae</taxon>
        <taxon>Piscinibacter</taxon>
    </lineage>
</organism>
<dbReference type="Pfam" id="PF07793">
    <property type="entry name" value="DUF1631"/>
    <property type="match status" value="1"/>
</dbReference>
<dbReference type="AlphaFoldDB" id="A0A7Y6TW84"/>
<proteinExistence type="predicted"/>
<name>A0A7Y6TW84_9BURK</name>
<keyword evidence="3" id="KW-1185">Reference proteome</keyword>
<gene>
    <name evidence="2" type="ORF">HQN59_08160</name>
</gene>
<dbReference type="RefSeq" id="WP_176067969.1">
    <property type="nucleotide sequence ID" value="NZ_JABWMJ010000003.1"/>
</dbReference>
<comment type="caution">
    <text evidence="2">The sequence shown here is derived from an EMBL/GenBank/DDBJ whole genome shotgun (WGS) entry which is preliminary data.</text>
</comment>
<feature type="region of interest" description="Disordered" evidence="1">
    <location>
        <begin position="807"/>
        <end position="826"/>
    </location>
</feature>
<feature type="region of interest" description="Disordered" evidence="1">
    <location>
        <begin position="355"/>
        <end position="374"/>
    </location>
</feature>
<sequence length="921" mass="99550">MTPTDARPPAALDAAIHKIRDTAAAVALRVADLLGAQIQVTGIKIAERELLHAAQIDLRRNMAVFQSAFHEALREKVGQQLSPRTDNRRKLDSADWQSLSLVEDREVEERMNFVRLGQMISHECDWQLRDLAAYMGSVLGNGRADDESNPLRAEVVGSALYRAIESVSNDRESRKILTREFGHAMAQAMPACYADILRSLQERGVQPVHLTVRTVEGPGNQLGGAVNSGYTTAREGRNSSNSAFGDLAGGDDDLLSAHRRALAQAFPGFAAPDSGHGAITGRGPVTLNDPGTGLPRRPDAPVRDSGRGDAPSGRSDFARSSHAGGRARGEHAADAELMTLLRRLATAQDRAEDASAAAVSRGGAPLGTSGDMASVLHSGDLQRGLRSGSGGLAAQRAQAFAADSASPGIGAPSTGPGSVRGPITGSEPGGQLTQLMAVNLIRAHREELMKASTGKLDHMVIDVVGSLFDQILSDSKVPPQMAREIARLQLPVLRVALNDSTFFSTRRHPVRRFVNRIASLACAFDDFGAGPGAEFLGQVRKLVDDIVQGDFDQIDLYAAKVSELESFVARQTEGEVEQTGAATTLDAKESELRVQQRYMLQLRAALAPLPLPNYLQDFLPQVWSQAMVLATRRDGPESDRAKRFRRVGVDLVMSVQPKGSPTLRKKFLMQLPTLMKDLNEGMQLIGWPDAARKEFFGKLLPAHAESLKGQPLSELDYNLLVKQLEAVFAIPVPTVEAFSRIDTLPEVDTAVIEQRFTPEEVAQVGLVSEKAIDWSEKVELAAPAEPATPQAAPEPVAPAATIAAVDPEAESPPTPGESGAAPEPVPGAQLIDHIKLGFAYQMHLKNEWQKVRLAHVSSGRSFFVFTRGGKHHETISMTSRMVARMCETGRLRAFENEYLMERATHRARKQLAELSATTTRS</sequence>